<dbReference type="InterPro" id="IPR024935">
    <property type="entry name" value="Rubredoxin_dom"/>
</dbReference>
<dbReference type="PRINTS" id="PR00163">
    <property type="entry name" value="RUBREDOXIN"/>
</dbReference>
<dbReference type="InterPro" id="IPR018527">
    <property type="entry name" value="Rubredoxin_Fe_BS"/>
</dbReference>
<dbReference type="Gene3D" id="2.20.28.10">
    <property type="match status" value="1"/>
</dbReference>
<keyword evidence="2 6" id="KW-0813">Transport</keyword>
<name>A0A0S8GFD0_UNCW3</name>
<keyword evidence="5 6" id="KW-0408">Iron</keyword>
<evidence type="ECO:0000256" key="7">
    <source>
        <dbReference type="PIRSR" id="PIRSR000071-1"/>
    </source>
</evidence>
<dbReference type="Pfam" id="PF00301">
    <property type="entry name" value="Rubredoxin"/>
    <property type="match status" value="1"/>
</dbReference>
<evidence type="ECO:0000259" key="8">
    <source>
        <dbReference type="PROSITE" id="PS50903"/>
    </source>
</evidence>
<keyword evidence="4 6" id="KW-0249">Electron transport</keyword>
<comment type="caution">
    <text evidence="9">The sequence shown here is derived from an EMBL/GenBank/DDBJ whole genome shotgun (WGS) entry which is preliminary data.</text>
</comment>
<dbReference type="InterPro" id="IPR050526">
    <property type="entry name" value="Rubredoxin_ET"/>
</dbReference>
<feature type="binding site" evidence="7">
    <location>
        <position position="6"/>
    </location>
    <ligand>
        <name>Fe cation</name>
        <dbReference type="ChEBI" id="CHEBI:24875"/>
    </ligand>
</feature>
<dbReference type="GO" id="GO:0009055">
    <property type="term" value="F:electron transfer activity"/>
    <property type="evidence" value="ECO:0007669"/>
    <property type="project" value="InterPro"/>
</dbReference>
<evidence type="ECO:0000256" key="1">
    <source>
        <dbReference type="ARBA" id="ARBA00005337"/>
    </source>
</evidence>
<dbReference type="PROSITE" id="PS50903">
    <property type="entry name" value="RUBREDOXIN_LIKE"/>
    <property type="match status" value="1"/>
</dbReference>
<evidence type="ECO:0000256" key="6">
    <source>
        <dbReference type="PIRNR" id="PIRNR000071"/>
    </source>
</evidence>
<comment type="similarity">
    <text evidence="1 6">Belongs to the rubredoxin family.</text>
</comment>
<dbReference type="GO" id="GO:0005506">
    <property type="term" value="F:iron ion binding"/>
    <property type="evidence" value="ECO:0007669"/>
    <property type="project" value="InterPro"/>
</dbReference>
<dbReference type="Proteomes" id="UP000051096">
    <property type="component" value="Unassembled WGS sequence"/>
</dbReference>
<sequence>MEKWQCTKCEYVYDPQLGDPENNIGEGTEFDELPKKWVCPECGAKKRKFEPLEDDEDTESDEEDKD</sequence>
<dbReference type="PIRSF" id="PIRSF000071">
    <property type="entry name" value="Rubredoxin"/>
    <property type="match status" value="1"/>
</dbReference>
<comment type="cofactor">
    <cofactor evidence="6 7">
        <name>Fe(3+)</name>
        <dbReference type="ChEBI" id="CHEBI:29034"/>
    </cofactor>
    <text evidence="6 7">Binds 1 Fe(3+) ion per subunit.</text>
</comment>
<dbReference type="InterPro" id="IPR024934">
    <property type="entry name" value="Rubredoxin-like_dom"/>
</dbReference>
<feature type="binding site" evidence="7">
    <location>
        <position position="42"/>
    </location>
    <ligand>
        <name>Fe cation</name>
        <dbReference type="ChEBI" id="CHEBI:24875"/>
    </ligand>
</feature>
<dbReference type="FunFam" id="2.20.28.10:FF:000001">
    <property type="entry name" value="Rubredoxin"/>
    <property type="match status" value="1"/>
</dbReference>
<evidence type="ECO:0000256" key="5">
    <source>
        <dbReference type="ARBA" id="ARBA00023004"/>
    </source>
</evidence>
<dbReference type="EMBL" id="LJUO01000095">
    <property type="protein sequence ID" value="KPK70330.1"/>
    <property type="molecule type" value="Genomic_DNA"/>
</dbReference>
<dbReference type="PANTHER" id="PTHR47627:SF1">
    <property type="entry name" value="RUBREDOXIN-1-RELATED"/>
    <property type="match status" value="1"/>
</dbReference>
<evidence type="ECO:0000256" key="4">
    <source>
        <dbReference type="ARBA" id="ARBA00022982"/>
    </source>
</evidence>
<feature type="domain" description="Rubredoxin-like" evidence="8">
    <location>
        <begin position="1"/>
        <end position="52"/>
    </location>
</feature>
<evidence type="ECO:0000313" key="9">
    <source>
        <dbReference type="EMBL" id="KPK70330.1"/>
    </source>
</evidence>
<dbReference type="SUPFAM" id="SSF57802">
    <property type="entry name" value="Rubredoxin-like"/>
    <property type="match status" value="1"/>
</dbReference>
<dbReference type="InterPro" id="IPR024922">
    <property type="entry name" value="Rubredoxin"/>
</dbReference>
<dbReference type="CDD" id="cd00730">
    <property type="entry name" value="rubredoxin"/>
    <property type="match status" value="1"/>
</dbReference>
<reference evidence="9 10" key="1">
    <citation type="journal article" date="2015" name="Microbiome">
        <title>Genomic resolution of linkages in carbon, nitrogen, and sulfur cycling among widespread estuary sediment bacteria.</title>
        <authorList>
            <person name="Baker B.J."/>
            <person name="Lazar C.S."/>
            <person name="Teske A.P."/>
            <person name="Dick G.J."/>
        </authorList>
    </citation>
    <scope>NUCLEOTIDE SEQUENCE [LARGE SCALE GENOMIC DNA]</scope>
    <source>
        <strain evidence="9">SM23_60</strain>
    </source>
</reference>
<proteinExistence type="inferred from homology"/>
<evidence type="ECO:0000313" key="10">
    <source>
        <dbReference type="Proteomes" id="UP000051096"/>
    </source>
</evidence>
<organism evidence="9 10">
    <name type="scientific">candidate division WOR_3 bacterium SM23_60</name>
    <dbReference type="NCBI Taxonomy" id="1703780"/>
    <lineage>
        <taxon>Bacteria</taxon>
        <taxon>Bacteria division WOR-3</taxon>
    </lineage>
</organism>
<feature type="binding site" evidence="7">
    <location>
        <position position="39"/>
    </location>
    <ligand>
        <name>Fe cation</name>
        <dbReference type="ChEBI" id="CHEBI:24875"/>
    </ligand>
</feature>
<keyword evidence="3 6" id="KW-0479">Metal-binding</keyword>
<feature type="binding site" evidence="7">
    <location>
        <position position="9"/>
    </location>
    <ligand>
        <name>Fe cation</name>
        <dbReference type="ChEBI" id="CHEBI:24875"/>
    </ligand>
</feature>
<dbReference type="PROSITE" id="PS00202">
    <property type="entry name" value="RUBREDOXIN"/>
    <property type="match status" value="1"/>
</dbReference>
<dbReference type="GO" id="GO:0043448">
    <property type="term" value="P:alkane catabolic process"/>
    <property type="evidence" value="ECO:0007669"/>
    <property type="project" value="TreeGrafter"/>
</dbReference>
<dbReference type="AlphaFoldDB" id="A0A0S8GFD0"/>
<evidence type="ECO:0000256" key="3">
    <source>
        <dbReference type="ARBA" id="ARBA00022723"/>
    </source>
</evidence>
<gene>
    <name evidence="9" type="ORF">AMJ87_09065</name>
</gene>
<protein>
    <recommendedName>
        <fullName evidence="6">Rubredoxin</fullName>
    </recommendedName>
</protein>
<dbReference type="PANTHER" id="PTHR47627">
    <property type="entry name" value="RUBREDOXIN"/>
    <property type="match status" value="1"/>
</dbReference>
<accession>A0A0S8GFD0</accession>
<evidence type="ECO:0000256" key="2">
    <source>
        <dbReference type="ARBA" id="ARBA00022448"/>
    </source>
</evidence>